<dbReference type="InterPro" id="IPR050261">
    <property type="entry name" value="FrsA_esterase"/>
</dbReference>
<comment type="similarity">
    <text evidence="1">Belongs to the AB hydrolase superfamily. FUS2 hydrolase family.</text>
</comment>
<keyword evidence="4" id="KW-0378">Hydrolase</keyword>
<feature type="chain" id="PRO_5047221247" evidence="2">
    <location>
        <begin position="28"/>
        <end position="419"/>
    </location>
</feature>
<proteinExistence type="inferred from homology"/>
<dbReference type="PANTHER" id="PTHR22946:SF12">
    <property type="entry name" value="CONIDIAL PIGMENT BIOSYNTHESIS PROTEIN AYG1 (AFU_ORTHOLOGUE AFUA_2G17550)"/>
    <property type="match status" value="1"/>
</dbReference>
<gene>
    <name evidence="4" type="ORF">WKW79_23590</name>
</gene>
<evidence type="ECO:0000256" key="2">
    <source>
        <dbReference type="SAM" id="SignalP"/>
    </source>
</evidence>
<protein>
    <submittedName>
        <fullName evidence="4">Alpha/beta fold hydrolase</fullName>
    </submittedName>
</protein>
<comment type="caution">
    <text evidence="4">The sequence shown here is derived from an EMBL/GenBank/DDBJ whole genome shotgun (WGS) entry which is preliminary data.</text>
</comment>
<keyword evidence="2" id="KW-0732">Signal</keyword>
<dbReference type="SUPFAM" id="SSF53474">
    <property type="entry name" value="alpha/beta-Hydrolases"/>
    <property type="match status" value="1"/>
</dbReference>
<dbReference type="RefSeq" id="WP_340337641.1">
    <property type="nucleotide sequence ID" value="NZ_JBBKZS010000011.1"/>
</dbReference>
<evidence type="ECO:0000259" key="3">
    <source>
        <dbReference type="Pfam" id="PF12697"/>
    </source>
</evidence>
<evidence type="ECO:0000256" key="1">
    <source>
        <dbReference type="ARBA" id="ARBA00038115"/>
    </source>
</evidence>
<feature type="signal peptide" evidence="2">
    <location>
        <begin position="1"/>
        <end position="27"/>
    </location>
</feature>
<dbReference type="Gene3D" id="1.20.1440.110">
    <property type="entry name" value="acylaminoacyl peptidase"/>
    <property type="match status" value="1"/>
</dbReference>
<dbReference type="Gene3D" id="3.40.50.1820">
    <property type="entry name" value="alpha/beta hydrolase"/>
    <property type="match status" value="1"/>
</dbReference>
<accession>A0ABU8XCK5</accession>
<name>A0ABU8XCK5_9BURK</name>
<keyword evidence="5" id="KW-1185">Reference proteome</keyword>
<dbReference type="GO" id="GO:0016787">
    <property type="term" value="F:hydrolase activity"/>
    <property type="evidence" value="ECO:0007669"/>
    <property type="project" value="UniProtKB-KW"/>
</dbReference>
<dbReference type="InterPro" id="IPR000073">
    <property type="entry name" value="AB_hydrolase_1"/>
</dbReference>
<evidence type="ECO:0000313" key="4">
    <source>
        <dbReference type="EMBL" id="MEJ8857575.1"/>
    </source>
</evidence>
<evidence type="ECO:0000313" key="5">
    <source>
        <dbReference type="Proteomes" id="UP001367030"/>
    </source>
</evidence>
<feature type="domain" description="AB hydrolase-1" evidence="3">
    <location>
        <begin position="195"/>
        <end position="395"/>
    </location>
</feature>
<reference evidence="4 5" key="1">
    <citation type="submission" date="2024-03" db="EMBL/GenBank/DDBJ databases">
        <title>Novel species of the genus Variovorax.</title>
        <authorList>
            <person name="Liu Q."/>
            <person name="Xin Y.-H."/>
        </authorList>
    </citation>
    <scope>NUCLEOTIDE SEQUENCE [LARGE SCALE GENOMIC DNA]</scope>
    <source>
        <strain evidence="4 5">KACC 18901</strain>
    </source>
</reference>
<dbReference type="InterPro" id="IPR029058">
    <property type="entry name" value="AB_hydrolase_fold"/>
</dbReference>
<dbReference type="PANTHER" id="PTHR22946">
    <property type="entry name" value="DIENELACTONE HYDROLASE DOMAIN-CONTAINING PROTEIN-RELATED"/>
    <property type="match status" value="1"/>
</dbReference>
<dbReference type="EMBL" id="JBBKZS010000011">
    <property type="protein sequence ID" value="MEJ8857575.1"/>
    <property type="molecule type" value="Genomic_DNA"/>
</dbReference>
<sequence length="419" mass="45117">MQRRTFMKAGTSIASATALAAATTAGAQTTNSTPRPDQRMAQKYRFDDPNMDLFFMAAMSWGPTGGLDIGQAWYVASTITDGDADSWVQAFSRYGDLQNAQADTWKAKGWKQAAGEARLKAFASYRSAWQFAAPGGVFAGIYAKHKTAFATAMAELEMPACFFGAPYKGKQLPGVYLQNPKKDASVVVVIGGADTCFEDLFLTCGRNLLNRGYSVAMVDLPGQGINQANGLYWEAEAEKSIASVIDVLVERFNAKPGRIALLGLSLGGYFVARAAGYEKRVATVMASTPFPDPADLFALSVKHAVDSGNTTPPTEATLRSYQSSFWKAGAKTPEEFVSRTANMKADASLVTLPFLSILGAGDSPVFARQAKAWHNDIRSTRKSFVLLDASTGADGHVQVNNRLRLTQECVGWLGEIFQG</sequence>
<organism evidence="4 5">
    <name type="scientific">Variovorax robiniae</name>
    <dbReference type="NCBI Taxonomy" id="1836199"/>
    <lineage>
        <taxon>Bacteria</taxon>
        <taxon>Pseudomonadati</taxon>
        <taxon>Pseudomonadota</taxon>
        <taxon>Betaproteobacteria</taxon>
        <taxon>Burkholderiales</taxon>
        <taxon>Comamonadaceae</taxon>
        <taxon>Variovorax</taxon>
    </lineage>
</organism>
<dbReference type="Proteomes" id="UP001367030">
    <property type="component" value="Unassembled WGS sequence"/>
</dbReference>
<dbReference type="Pfam" id="PF12697">
    <property type="entry name" value="Abhydrolase_6"/>
    <property type="match status" value="1"/>
</dbReference>